<proteinExistence type="predicted"/>
<evidence type="ECO:0000256" key="1">
    <source>
        <dbReference type="SAM" id="MobiDB-lite"/>
    </source>
</evidence>
<sequence>MRRAAVALLLAAGAGQAQSGPFAAIPDVTILYYDVAGTDLPTIRADMRKLRPTDPADQQRVDALTRTALRWSWPVRDGACQLQDATVTFSATVTLPRLADAAVPETVRLDWARYLAVIEAHELAHLRNGYDGRLELLAAINAATCDTADAVAKAALAAIQQRDFALDRATDHGARDPATGAETPAAPATAARPH</sequence>
<dbReference type="EMBL" id="JBHRXP010000007">
    <property type="protein sequence ID" value="MFC3581209.1"/>
    <property type="molecule type" value="Genomic_DNA"/>
</dbReference>
<dbReference type="GO" id="GO:0008233">
    <property type="term" value="F:peptidase activity"/>
    <property type="evidence" value="ECO:0007669"/>
    <property type="project" value="UniProtKB-KW"/>
</dbReference>
<protein>
    <submittedName>
        <fullName evidence="3">DUF922 domain-containing Zn-dependent protease</fullName>
    </submittedName>
</protein>
<evidence type="ECO:0000256" key="2">
    <source>
        <dbReference type="SAM" id="SignalP"/>
    </source>
</evidence>
<organism evidence="3 4">
    <name type="scientific">Sphingomonas hylomeconis</name>
    <dbReference type="NCBI Taxonomy" id="1395958"/>
    <lineage>
        <taxon>Bacteria</taxon>
        <taxon>Pseudomonadati</taxon>
        <taxon>Pseudomonadota</taxon>
        <taxon>Alphaproteobacteria</taxon>
        <taxon>Sphingomonadales</taxon>
        <taxon>Sphingomonadaceae</taxon>
        <taxon>Sphingomonas</taxon>
    </lineage>
</organism>
<feature type="compositionally biased region" description="Low complexity" evidence="1">
    <location>
        <begin position="177"/>
        <end position="194"/>
    </location>
</feature>
<dbReference type="InterPro" id="IPR010321">
    <property type="entry name" value="DUF922"/>
</dbReference>
<accession>A0ABV7SYQ4</accession>
<keyword evidence="4" id="KW-1185">Reference proteome</keyword>
<feature type="chain" id="PRO_5045376912" evidence="2">
    <location>
        <begin position="20"/>
        <end position="194"/>
    </location>
</feature>
<dbReference type="Pfam" id="PF06037">
    <property type="entry name" value="DUF922"/>
    <property type="match status" value="1"/>
</dbReference>
<keyword evidence="2" id="KW-0732">Signal</keyword>
<comment type="caution">
    <text evidence="3">The sequence shown here is derived from an EMBL/GenBank/DDBJ whole genome shotgun (WGS) entry which is preliminary data.</text>
</comment>
<reference evidence="4" key="1">
    <citation type="journal article" date="2019" name="Int. J. Syst. Evol. Microbiol.">
        <title>The Global Catalogue of Microorganisms (GCM) 10K type strain sequencing project: providing services to taxonomists for standard genome sequencing and annotation.</title>
        <authorList>
            <consortium name="The Broad Institute Genomics Platform"/>
            <consortium name="The Broad Institute Genome Sequencing Center for Infectious Disease"/>
            <person name="Wu L."/>
            <person name="Ma J."/>
        </authorList>
    </citation>
    <scope>NUCLEOTIDE SEQUENCE [LARGE SCALE GENOMIC DNA]</scope>
    <source>
        <strain evidence="4">KCTC 42739</strain>
    </source>
</reference>
<evidence type="ECO:0000313" key="4">
    <source>
        <dbReference type="Proteomes" id="UP001595713"/>
    </source>
</evidence>
<evidence type="ECO:0000313" key="3">
    <source>
        <dbReference type="EMBL" id="MFC3581209.1"/>
    </source>
</evidence>
<keyword evidence="3" id="KW-0378">Hydrolase</keyword>
<keyword evidence="3" id="KW-0645">Protease</keyword>
<feature type="region of interest" description="Disordered" evidence="1">
    <location>
        <begin position="171"/>
        <end position="194"/>
    </location>
</feature>
<dbReference type="RefSeq" id="WP_261292925.1">
    <property type="nucleotide sequence ID" value="NZ_JANQBK010000001.1"/>
</dbReference>
<dbReference type="Proteomes" id="UP001595713">
    <property type="component" value="Unassembled WGS sequence"/>
</dbReference>
<feature type="signal peptide" evidence="2">
    <location>
        <begin position="1"/>
        <end position="19"/>
    </location>
</feature>
<gene>
    <name evidence="3" type="ORF">ACFONA_13640</name>
</gene>
<name>A0ABV7SYQ4_9SPHN</name>
<dbReference type="GO" id="GO:0006508">
    <property type="term" value="P:proteolysis"/>
    <property type="evidence" value="ECO:0007669"/>
    <property type="project" value="UniProtKB-KW"/>
</dbReference>